<evidence type="ECO:0000259" key="17">
    <source>
        <dbReference type="PROSITE" id="PS51217"/>
    </source>
</evidence>
<sequence length="1224" mass="129081">MTLSAAQIAALVGQPPPTPEQRVVIEAPLGPSLVVAGAGSGKTETMAARVVWLLANGIVEPEQVLGLTFTRKAAGELAERVRKRLRTLARAAAAEGLVLGGTVDAARTDGLAGLARPTISTYNSYAASLVSDHALRLGLDPSARLLGEAAQWQLASEVVEAWSDDLDTDAATSTVIEAVLTLSGALDEHLLDAADARSGIEEILDALAATPPGTPPREPYAEVKKLLRSLGERVRVLELVAEYRARKRAADAIDFGDQVALAARLALDVPEVGAGERRRFRVVLLDEYQDTSHAQLTLLGALFGGGHPVTAVGDPNQSIYGWRGASAGGLEGFPTSFPQVHPDGSRSPADVHQLSTSWRNDRLILAAANHVAAPLRASATRVAVPVLTARPGAGDGRVHAHVAETVEDEARAVATFVRDRWQPAGPGRDRVTAAVLCRKRSQFETLRRALRDAGLPVEVVGLGGLLSAPEVVDLVALLQTAHDPSRGDALMRLLTGARTRLGASDLHALAAWSGELAARHGGAGRARDRGPVLVVPTGADESTRADVPAGAEVLVEADAVDERSIVDALDAITELPAEGWTSRGGRTLSAVGRARLADLAMTLRALRAHSYLSVPELVGEAERLLGLDIEVAARARTSPGRARAQLDAFRDVAVEFARSADHPNLGGFLAWLEAADTRENGLDMPVSEPDPDAVQLITVHAAKGLEWDVVAVAGLVDGGLPATATQGKDGPKDSAWLTGLGSLPYPLRGDRHDLPVFAYAGADDPKELEERRKQFVLDAGDHQVAEERRLAYVALTRARSDLLLTAAWWGDGTRVRKVSVFLTELAEAGLVETAGWDDAPDDAGTNPRASLVLTATWPADPFGAEAGATRRTHVQDAAARVRAAMAEGTAVATTSAPDPAGGTSDGVVGTLDPAPGHSAGAPGGAAPVAGRAVDVPEPHPWDVLADRLLAERERVRTPSGEVELPAHLSASALVRLESDPGEFAAHLRRPVPAEPSPQARRGTRFHAWVEGWYGSASLVDVDALPGADDDSTSLDLDEQALRDAFLATEWANRAPVAVEVDIEISVDGYVLRSRIDAVFPDPAAGAVEAGEPAAVVVVDWKTGAPPKDEAARASRELQLAVYRLAWSRWTGTPLARVRAAFCYVGAGATVYPERLLDEDEITALLRSATQAQEPQGAGVVEPRTNRRGPRSNVPTRRRPGWEGTNAAPSRRPVQTAAPTLFDTD</sequence>
<comment type="catalytic activity">
    <reaction evidence="13">
        <text>ATP + H2O = ADP + phosphate + H(+)</text>
        <dbReference type="Rhea" id="RHEA:13065"/>
        <dbReference type="ChEBI" id="CHEBI:15377"/>
        <dbReference type="ChEBI" id="CHEBI:15378"/>
        <dbReference type="ChEBI" id="CHEBI:30616"/>
        <dbReference type="ChEBI" id="CHEBI:43474"/>
        <dbReference type="ChEBI" id="CHEBI:456216"/>
        <dbReference type="EC" id="5.6.2.4"/>
    </reaction>
</comment>
<dbReference type="InterPro" id="IPR014017">
    <property type="entry name" value="DNA_helicase_UvrD-like_C"/>
</dbReference>
<evidence type="ECO:0000259" key="16">
    <source>
        <dbReference type="PROSITE" id="PS51198"/>
    </source>
</evidence>
<evidence type="ECO:0000313" key="19">
    <source>
        <dbReference type="Proteomes" id="UP000321118"/>
    </source>
</evidence>
<keyword evidence="19" id="KW-1185">Reference proteome</keyword>
<evidence type="ECO:0000256" key="8">
    <source>
        <dbReference type="ARBA" id="ARBA00023125"/>
    </source>
</evidence>
<dbReference type="EMBL" id="BJUB01000019">
    <property type="protein sequence ID" value="GEK23567.1"/>
    <property type="molecule type" value="Genomic_DNA"/>
</dbReference>
<evidence type="ECO:0000256" key="6">
    <source>
        <dbReference type="ARBA" id="ARBA00022839"/>
    </source>
</evidence>
<organism evidence="18 19">
    <name type="scientific">Cellulomonas xylanilytica</name>
    <dbReference type="NCBI Taxonomy" id="233583"/>
    <lineage>
        <taxon>Bacteria</taxon>
        <taxon>Bacillati</taxon>
        <taxon>Actinomycetota</taxon>
        <taxon>Actinomycetes</taxon>
        <taxon>Micrococcales</taxon>
        <taxon>Cellulomonadaceae</taxon>
        <taxon>Cellulomonas</taxon>
    </lineage>
</organism>
<evidence type="ECO:0000256" key="12">
    <source>
        <dbReference type="ARBA" id="ARBA00034808"/>
    </source>
</evidence>
<dbReference type="InterPro" id="IPR038726">
    <property type="entry name" value="PDDEXK_AddAB-type"/>
</dbReference>
<dbReference type="Pfam" id="PF12705">
    <property type="entry name" value="PDDEXK_1"/>
    <property type="match status" value="1"/>
</dbReference>
<dbReference type="PANTHER" id="PTHR11070">
    <property type="entry name" value="UVRD / RECB / PCRA DNA HELICASE FAMILY MEMBER"/>
    <property type="match status" value="1"/>
</dbReference>
<protein>
    <recommendedName>
        <fullName evidence="12">DNA 3'-5' helicase</fullName>
        <ecNumber evidence="12">5.6.2.4</ecNumber>
    </recommendedName>
</protein>
<evidence type="ECO:0000256" key="3">
    <source>
        <dbReference type="ARBA" id="ARBA00022763"/>
    </source>
</evidence>
<dbReference type="PROSITE" id="PS51198">
    <property type="entry name" value="UVRD_HELICASE_ATP_BIND"/>
    <property type="match status" value="1"/>
</dbReference>
<dbReference type="GO" id="GO:0005829">
    <property type="term" value="C:cytosol"/>
    <property type="evidence" value="ECO:0007669"/>
    <property type="project" value="TreeGrafter"/>
</dbReference>
<evidence type="ECO:0000256" key="13">
    <source>
        <dbReference type="ARBA" id="ARBA00048988"/>
    </source>
</evidence>
<dbReference type="GO" id="GO:0004527">
    <property type="term" value="F:exonuclease activity"/>
    <property type="evidence" value="ECO:0007669"/>
    <property type="project" value="UniProtKB-KW"/>
</dbReference>
<feature type="domain" description="UvrD-like helicase ATP-binding" evidence="16">
    <location>
        <begin position="15"/>
        <end position="361"/>
    </location>
</feature>
<dbReference type="Pfam" id="PF00580">
    <property type="entry name" value="UvrD-helicase"/>
    <property type="match status" value="1"/>
</dbReference>
<dbReference type="GO" id="GO:0005524">
    <property type="term" value="F:ATP binding"/>
    <property type="evidence" value="ECO:0007669"/>
    <property type="project" value="UniProtKB-UniRule"/>
</dbReference>
<keyword evidence="4 14" id="KW-0378">Hydrolase</keyword>
<keyword evidence="8" id="KW-0238">DNA-binding</keyword>
<dbReference type="GO" id="GO:0000725">
    <property type="term" value="P:recombinational repair"/>
    <property type="evidence" value="ECO:0007669"/>
    <property type="project" value="TreeGrafter"/>
</dbReference>
<dbReference type="CDD" id="cd17932">
    <property type="entry name" value="DEXQc_UvrD"/>
    <property type="match status" value="1"/>
</dbReference>
<dbReference type="EC" id="5.6.2.4" evidence="12"/>
<evidence type="ECO:0000256" key="10">
    <source>
        <dbReference type="ARBA" id="ARBA00023235"/>
    </source>
</evidence>
<dbReference type="Gene3D" id="3.40.50.300">
    <property type="entry name" value="P-loop containing nucleotide triphosphate hydrolases"/>
    <property type="match status" value="4"/>
</dbReference>
<evidence type="ECO:0000256" key="4">
    <source>
        <dbReference type="ARBA" id="ARBA00022801"/>
    </source>
</evidence>
<evidence type="ECO:0000256" key="7">
    <source>
        <dbReference type="ARBA" id="ARBA00022840"/>
    </source>
</evidence>
<dbReference type="SUPFAM" id="SSF52540">
    <property type="entry name" value="P-loop containing nucleoside triphosphate hydrolases"/>
    <property type="match status" value="1"/>
</dbReference>
<evidence type="ECO:0000256" key="11">
    <source>
        <dbReference type="ARBA" id="ARBA00034617"/>
    </source>
</evidence>
<dbReference type="OrthoDB" id="4812256at2"/>
<keyword evidence="1" id="KW-0540">Nuclease</keyword>
<feature type="binding site" evidence="14">
    <location>
        <begin position="36"/>
        <end position="43"/>
    </location>
    <ligand>
        <name>ATP</name>
        <dbReference type="ChEBI" id="CHEBI:30616"/>
    </ligand>
</feature>
<gene>
    <name evidence="18" type="ORF">CXY01_40870</name>
</gene>
<keyword evidence="10" id="KW-0413">Isomerase</keyword>
<keyword evidence="6" id="KW-0269">Exonuclease</keyword>
<dbReference type="RefSeq" id="WP_146931716.1">
    <property type="nucleotide sequence ID" value="NZ_BJUB01000019.1"/>
</dbReference>
<evidence type="ECO:0000256" key="5">
    <source>
        <dbReference type="ARBA" id="ARBA00022806"/>
    </source>
</evidence>
<keyword evidence="7 14" id="KW-0067">ATP-binding</keyword>
<dbReference type="GO" id="GO:0043138">
    <property type="term" value="F:3'-5' DNA helicase activity"/>
    <property type="evidence" value="ECO:0007669"/>
    <property type="project" value="UniProtKB-EC"/>
</dbReference>
<dbReference type="InterPro" id="IPR027417">
    <property type="entry name" value="P-loop_NTPase"/>
</dbReference>
<keyword evidence="5 14" id="KW-0347">Helicase</keyword>
<comment type="caution">
    <text evidence="18">The sequence shown here is derived from an EMBL/GenBank/DDBJ whole genome shotgun (WGS) entry which is preliminary data.</text>
</comment>
<proteinExistence type="predicted"/>
<dbReference type="InterPro" id="IPR011604">
    <property type="entry name" value="PDDEXK-like_dom_sf"/>
</dbReference>
<keyword evidence="2 14" id="KW-0547">Nucleotide-binding</keyword>
<dbReference type="GO" id="GO:0003677">
    <property type="term" value="F:DNA binding"/>
    <property type="evidence" value="ECO:0007669"/>
    <property type="project" value="UniProtKB-KW"/>
</dbReference>
<dbReference type="Pfam" id="PF13361">
    <property type="entry name" value="UvrD_C"/>
    <property type="match status" value="2"/>
</dbReference>
<keyword evidence="3" id="KW-0227">DNA damage</keyword>
<evidence type="ECO:0000313" key="18">
    <source>
        <dbReference type="EMBL" id="GEK23567.1"/>
    </source>
</evidence>
<evidence type="ECO:0000256" key="15">
    <source>
        <dbReference type="SAM" id="MobiDB-lite"/>
    </source>
</evidence>
<accession>A0A510V9M2</accession>
<dbReference type="PANTHER" id="PTHR11070:SF55">
    <property type="entry name" value="DNA 3'-5' HELICASE"/>
    <property type="match status" value="1"/>
</dbReference>
<dbReference type="Proteomes" id="UP000321118">
    <property type="component" value="Unassembled WGS sequence"/>
</dbReference>
<reference evidence="18 19" key="1">
    <citation type="submission" date="2019-07" db="EMBL/GenBank/DDBJ databases">
        <title>Whole genome shotgun sequence of Cellulomonas xylanilytica NBRC 101102.</title>
        <authorList>
            <person name="Hosoyama A."/>
            <person name="Uohara A."/>
            <person name="Ohji S."/>
            <person name="Ichikawa N."/>
        </authorList>
    </citation>
    <scope>NUCLEOTIDE SEQUENCE [LARGE SCALE GENOMIC DNA]</scope>
    <source>
        <strain evidence="18 19">NBRC 101102</strain>
    </source>
</reference>
<evidence type="ECO:0000256" key="14">
    <source>
        <dbReference type="PROSITE-ProRule" id="PRU00560"/>
    </source>
</evidence>
<dbReference type="AlphaFoldDB" id="A0A510V9M2"/>
<keyword evidence="9" id="KW-0234">DNA repair</keyword>
<dbReference type="InterPro" id="IPR014016">
    <property type="entry name" value="UvrD-like_ATP-bd"/>
</dbReference>
<comment type="catalytic activity">
    <reaction evidence="11">
        <text>Couples ATP hydrolysis with the unwinding of duplex DNA by translocating in the 3'-5' direction.</text>
        <dbReference type="EC" id="5.6.2.4"/>
    </reaction>
</comment>
<dbReference type="InterPro" id="IPR000212">
    <property type="entry name" value="DNA_helicase_UvrD/REP"/>
</dbReference>
<name>A0A510V9M2_9CELL</name>
<dbReference type="PROSITE" id="PS51217">
    <property type="entry name" value="UVRD_HELICASE_CTER"/>
    <property type="match status" value="1"/>
</dbReference>
<dbReference type="Gene3D" id="3.90.320.10">
    <property type="match status" value="1"/>
</dbReference>
<evidence type="ECO:0000256" key="1">
    <source>
        <dbReference type="ARBA" id="ARBA00022722"/>
    </source>
</evidence>
<evidence type="ECO:0000256" key="2">
    <source>
        <dbReference type="ARBA" id="ARBA00022741"/>
    </source>
</evidence>
<dbReference type="Gene3D" id="1.10.486.10">
    <property type="entry name" value="PCRA, domain 4"/>
    <property type="match status" value="1"/>
</dbReference>
<feature type="domain" description="UvrD-like helicase C-terminal" evidence="17">
    <location>
        <begin position="362"/>
        <end position="704"/>
    </location>
</feature>
<evidence type="ECO:0000256" key="9">
    <source>
        <dbReference type="ARBA" id="ARBA00023204"/>
    </source>
</evidence>
<dbReference type="GO" id="GO:0033202">
    <property type="term" value="C:DNA helicase complex"/>
    <property type="evidence" value="ECO:0007669"/>
    <property type="project" value="TreeGrafter"/>
</dbReference>
<feature type="region of interest" description="Disordered" evidence="15">
    <location>
        <begin position="1168"/>
        <end position="1224"/>
    </location>
</feature>